<evidence type="ECO:0000313" key="8">
    <source>
        <dbReference type="Proteomes" id="UP000318626"/>
    </source>
</evidence>
<evidence type="ECO:0000256" key="6">
    <source>
        <dbReference type="ARBA" id="ARBA00029799"/>
    </source>
</evidence>
<sequence length="300" mass="33561">MSIISVTSEEFLKFQTTPGFVAALDQSGGSTPKALRLYGIKEDAWSNDEEMFELVHQMRTRIITSPSFNGNRILAAILFENTMDREIEGVPTAYYLWDVKKIVPILKVDKGLAPEDKGVQLMKPIPQLDELLTRAKKNGIFGTKMRSVIKLANPIGIKEVVDQQFEVAEKIIAAGLVPIIEPEIDIHSPEKAQAEALLKECLASHLGHLPDHKYVMLKLTLPEEDDFYRAFVEHPQVLKVVALSGGYTREEANERLRRNHGVVASFSRALTEGLTAQQTPEEFDAMLDRSIQSIYDASIT</sequence>
<comment type="pathway">
    <text evidence="1">Carbohydrate degradation; glycolysis; D-glyceraldehyde 3-phosphate and glycerone phosphate from D-glucose: step 4/4.</text>
</comment>
<dbReference type="PANTHER" id="PTHR11627">
    <property type="entry name" value="FRUCTOSE-BISPHOSPHATE ALDOLASE"/>
    <property type="match status" value="1"/>
</dbReference>
<dbReference type="RefSeq" id="WP_144978474.1">
    <property type="nucleotide sequence ID" value="NZ_CP036289.1"/>
</dbReference>
<dbReference type="InterPro" id="IPR000741">
    <property type="entry name" value="FBA_I"/>
</dbReference>
<dbReference type="EMBL" id="CP036289">
    <property type="protein sequence ID" value="QDU76335.1"/>
    <property type="molecule type" value="Genomic_DNA"/>
</dbReference>
<dbReference type="Proteomes" id="UP000318626">
    <property type="component" value="Chromosome"/>
</dbReference>
<dbReference type="SUPFAM" id="SSF51569">
    <property type="entry name" value="Aldolase"/>
    <property type="match status" value="1"/>
</dbReference>
<dbReference type="OrthoDB" id="9813469at2"/>
<keyword evidence="4" id="KW-0324">Glycolysis</keyword>
<dbReference type="AlphaFoldDB" id="A0A518CAS5"/>
<evidence type="ECO:0000256" key="3">
    <source>
        <dbReference type="ARBA" id="ARBA00013068"/>
    </source>
</evidence>
<dbReference type="Gene3D" id="3.20.20.70">
    <property type="entry name" value="Aldolase class I"/>
    <property type="match status" value="1"/>
</dbReference>
<keyword evidence="8" id="KW-1185">Reference proteome</keyword>
<gene>
    <name evidence="7" type="primary">fda_1</name>
    <name evidence="7" type="ORF">Pan97_33830</name>
</gene>
<comment type="similarity">
    <text evidence="2">Belongs to the class I fructose-bisphosphate aldolase family.</text>
</comment>
<dbReference type="KEGG" id="bvo:Pan97_33830"/>
<accession>A0A518CAS5</accession>
<evidence type="ECO:0000256" key="2">
    <source>
        <dbReference type="ARBA" id="ARBA00010387"/>
    </source>
</evidence>
<name>A0A518CAS5_9BACT</name>
<dbReference type="EC" id="4.1.2.13" evidence="3"/>
<keyword evidence="5 7" id="KW-0456">Lyase</keyword>
<dbReference type="GO" id="GO:0004332">
    <property type="term" value="F:fructose-bisphosphate aldolase activity"/>
    <property type="evidence" value="ECO:0007669"/>
    <property type="project" value="UniProtKB-EC"/>
</dbReference>
<protein>
    <recommendedName>
        <fullName evidence="3">fructose-bisphosphate aldolase</fullName>
        <ecNumber evidence="3">4.1.2.13</ecNumber>
    </recommendedName>
    <alternativeName>
        <fullName evidence="6">Fructose-bisphosphate aldolase class I</fullName>
    </alternativeName>
</protein>
<evidence type="ECO:0000256" key="1">
    <source>
        <dbReference type="ARBA" id="ARBA00004714"/>
    </source>
</evidence>
<organism evidence="7 8">
    <name type="scientific">Bremerella volcania</name>
    <dbReference type="NCBI Taxonomy" id="2527984"/>
    <lineage>
        <taxon>Bacteria</taxon>
        <taxon>Pseudomonadati</taxon>
        <taxon>Planctomycetota</taxon>
        <taxon>Planctomycetia</taxon>
        <taxon>Pirellulales</taxon>
        <taxon>Pirellulaceae</taxon>
        <taxon>Bremerella</taxon>
    </lineage>
</organism>
<dbReference type="UniPathway" id="UPA00109">
    <property type="reaction ID" value="UER00183"/>
</dbReference>
<dbReference type="NCBIfam" id="NF003784">
    <property type="entry name" value="PRK05377.1"/>
    <property type="match status" value="1"/>
</dbReference>
<dbReference type="InterPro" id="IPR013785">
    <property type="entry name" value="Aldolase_TIM"/>
</dbReference>
<dbReference type="Pfam" id="PF00274">
    <property type="entry name" value="Glycolytic"/>
    <property type="match status" value="1"/>
</dbReference>
<dbReference type="GO" id="GO:0006096">
    <property type="term" value="P:glycolytic process"/>
    <property type="evidence" value="ECO:0007669"/>
    <property type="project" value="UniProtKB-UniPathway"/>
</dbReference>
<evidence type="ECO:0000256" key="5">
    <source>
        <dbReference type="ARBA" id="ARBA00023239"/>
    </source>
</evidence>
<reference evidence="8" key="1">
    <citation type="submission" date="2019-02" db="EMBL/GenBank/DDBJ databases">
        <title>Deep-cultivation of Planctomycetes and their phenomic and genomic characterization uncovers novel biology.</title>
        <authorList>
            <person name="Wiegand S."/>
            <person name="Jogler M."/>
            <person name="Boedeker C."/>
            <person name="Pinto D."/>
            <person name="Vollmers J."/>
            <person name="Rivas-Marin E."/>
            <person name="Kohn T."/>
            <person name="Peeters S.H."/>
            <person name="Heuer A."/>
            <person name="Rast P."/>
            <person name="Oberbeckmann S."/>
            <person name="Bunk B."/>
            <person name="Jeske O."/>
            <person name="Meyerdierks A."/>
            <person name="Storesund J.E."/>
            <person name="Kallscheuer N."/>
            <person name="Luecker S."/>
            <person name="Lage O.M."/>
            <person name="Pohl T."/>
            <person name="Merkel B.J."/>
            <person name="Hornburger P."/>
            <person name="Mueller R.-W."/>
            <person name="Bruemmer F."/>
            <person name="Labrenz M."/>
            <person name="Spormann A.M."/>
            <person name="Op den Camp H."/>
            <person name="Overmann J."/>
            <person name="Amann R."/>
            <person name="Jetten M.S.M."/>
            <person name="Mascher T."/>
            <person name="Medema M.H."/>
            <person name="Devos D.P."/>
            <person name="Kaster A.-K."/>
            <person name="Ovreas L."/>
            <person name="Rohde M."/>
            <person name="Galperin M.Y."/>
            <person name="Jogler C."/>
        </authorList>
    </citation>
    <scope>NUCLEOTIDE SEQUENCE [LARGE SCALE GENOMIC DNA]</scope>
    <source>
        <strain evidence="8">Pan97</strain>
    </source>
</reference>
<evidence type="ECO:0000256" key="4">
    <source>
        <dbReference type="ARBA" id="ARBA00023152"/>
    </source>
</evidence>
<proteinExistence type="inferred from homology"/>
<evidence type="ECO:0000313" key="7">
    <source>
        <dbReference type="EMBL" id="QDU76335.1"/>
    </source>
</evidence>